<comment type="caution">
    <text evidence="2">The sequence shown here is derived from an EMBL/GenBank/DDBJ whole genome shotgun (WGS) entry which is preliminary data.</text>
</comment>
<dbReference type="Gene3D" id="1.10.1660.10">
    <property type="match status" value="1"/>
</dbReference>
<dbReference type="InterPro" id="IPR000551">
    <property type="entry name" value="MerR-type_HTH_dom"/>
</dbReference>
<evidence type="ECO:0000313" key="3">
    <source>
        <dbReference type="Proteomes" id="UP000784700"/>
    </source>
</evidence>
<organism evidence="2 3">
    <name type="scientific">Apilactobacillus micheneri</name>
    <dbReference type="NCBI Taxonomy" id="1899430"/>
    <lineage>
        <taxon>Bacteria</taxon>
        <taxon>Bacillati</taxon>
        <taxon>Bacillota</taxon>
        <taxon>Bacilli</taxon>
        <taxon>Lactobacillales</taxon>
        <taxon>Lactobacillaceae</taxon>
        <taxon>Apilactobacillus</taxon>
    </lineage>
</organism>
<evidence type="ECO:0000259" key="1">
    <source>
        <dbReference type="Pfam" id="PF13411"/>
    </source>
</evidence>
<dbReference type="GO" id="GO:0006355">
    <property type="term" value="P:regulation of DNA-templated transcription"/>
    <property type="evidence" value="ECO:0007669"/>
    <property type="project" value="InterPro"/>
</dbReference>
<dbReference type="Pfam" id="PF13411">
    <property type="entry name" value="MerR_1"/>
    <property type="match status" value="1"/>
</dbReference>
<dbReference type="SUPFAM" id="SSF46955">
    <property type="entry name" value="Putative DNA-binding domain"/>
    <property type="match status" value="1"/>
</dbReference>
<dbReference type="RefSeq" id="WP_140924635.1">
    <property type="nucleotide sequence ID" value="NZ_QUBF01000004.1"/>
</dbReference>
<feature type="domain" description="HTH merR-type" evidence="1">
    <location>
        <begin position="30"/>
        <end position="92"/>
    </location>
</feature>
<dbReference type="AlphaFoldDB" id="A0A9Q8MTK9"/>
<proteinExistence type="predicted"/>
<name>A0A9Q8MTK9_9LACO</name>
<dbReference type="GO" id="GO:0003677">
    <property type="term" value="F:DNA binding"/>
    <property type="evidence" value="ECO:0007669"/>
    <property type="project" value="InterPro"/>
</dbReference>
<gene>
    <name evidence="2" type="ORF">DY130_04535</name>
</gene>
<protein>
    <submittedName>
        <fullName evidence="2">MerR family transcriptional regulator</fullName>
    </submittedName>
</protein>
<sequence length="157" mass="17914">MSDAMNKDEVKEYSHRLYKIMKDIDLTVGIGGLSKSCNVPQSKIRYWEKKGYIKSICDDKNKSHRYPYHAIIKVELIKSFLDSGYTLSTAAEKAKVFDETGSIMHKIVNKRFNGLAMIDQNPSVNMGPIDGEENKSIYFVEDNDKIKVKIIDNNNSN</sequence>
<dbReference type="Proteomes" id="UP000784700">
    <property type="component" value="Unassembled WGS sequence"/>
</dbReference>
<dbReference type="InterPro" id="IPR009061">
    <property type="entry name" value="DNA-bd_dom_put_sf"/>
</dbReference>
<evidence type="ECO:0000313" key="2">
    <source>
        <dbReference type="EMBL" id="TPR43705.1"/>
    </source>
</evidence>
<accession>A0A9Q8MTK9</accession>
<dbReference type="CDD" id="cd01105">
    <property type="entry name" value="HTH_GlnR-like"/>
    <property type="match status" value="1"/>
</dbReference>
<reference evidence="2" key="1">
    <citation type="submission" date="2018-08" db="EMBL/GenBank/DDBJ databases">
        <title>Comparative genomics of wild bee and flower associated Lactobacillus reveals potential adaptation to the bee host.</title>
        <authorList>
            <person name="Vuong H.Q."/>
            <person name="Mcfrederick Q.S."/>
        </authorList>
    </citation>
    <scope>NUCLEOTIDE SEQUENCE</scope>
    <source>
        <strain evidence="2">HV_63</strain>
    </source>
</reference>
<dbReference type="EMBL" id="QUBG01000004">
    <property type="protein sequence ID" value="TPR43705.1"/>
    <property type="molecule type" value="Genomic_DNA"/>
</dbReference>